<reference evidence="1" key="1">
    <citation type="submission" date="2023-06" db="EMBL/GenBank/DDBJ databases">
        <title>Two Chryseobacterium gambrini strains from China.</title>
        <authorList>
            <person name="Zeng J."/>
            <person name="Wu Y."/>
        </authorList>
    </citation>
    <scope>NUCLEOTIDE SEQUENCE</scope>
    <source>
        <strain evidence="1">SQ219</strain>
    </source>
</reference>
<evidence type="ECO:0000313" key="2">
    <source>
        <dbReference type="Proteomes" id="UP001225933"/>
    </source>
</evidence>
<protein>
    <submittedName>
        <fullName evidence="1">Uncharacterized protein</fullName>
    </submittedName>
</protein>
<dbReference type="EMBL" id="JAUHGV010000016">
    <property type="protein sequence ID" value="MDN4013447.1"/>
    <property type="molecule type" value="Genomic_DNA"/>
</dbReference>
<name>A0AAJ1R4Q6_9FLAO</name>
<dbReference type="RefSeq" id="WP_159746113.1">
    <property type="nucleotide sequence ID" value="NZ_JAUHGV010000016.1"/>
</dbReference>
<proteinExistence type="predicted"/>
<evidence type="ECO:0000313" key="1">
    <source>
        <dbReference type="EMBL" id="MDN4013447.1"/>
    </source>
</evidence>
<sequence>MKRFITYFDLLGYRNFLTNNDSELHHRVITQMYTQIDSALNETGKYKQLPNGVFVNDLTNKKVSFANYSDTIILWTESDSQEEFDSILNATYECNWRMNGFHFPVRGVLIYDELFDMNYSGKEGGYHINTFYGKGLINAHDKAESQQWAGMFLDKSVFDKVKLDDNVRNKCIDYSVPFKAGKSEEFAFRLGQNVNEESFRNVSSHIEENFKRHNKWEDIPSLKEKLQNTINFLEYLINK</sequence>
<accession>A0AAJ1R4Q6</accession>
<organism evidence="1 2">
    <name type="scientific">Chryseobacterium gambrini</name>
    <dbReference type="NCBI Taxonomy" id="373672"/>
    <lineage>
        <taxon>Bacteria</taxon>
        <taxon>Pseudomonadati</taxon>
        <taxon>Bacteroidota</taxon>
        <taxon>Flavobacteriia</taxon>
        <taxon>Flavobacteriales</taxon>
        <taxon>Weeksellaceae</taxon>
        <taxon>Chryseobacterium group</taxon>
        <taxon>Chryseobacterium</taxon>
    </lineage>
</organism>
<dbReference type="Proteomes" id="UP001225933">
    <property type="component" value="Unassembled WGS sequence"/>
</dbReference>
<comment type="caution">
    <text evidence="1">The sequence shown here is derived from an EMBL/GenBank/DDBJ whole genome shotgun (WGS) entry which is preliminary data.</text>
</comment>
<gene>
    <name evidence="1" type="ORF">QX233_13300</name>
</gene>
<dbReference type="AlphaFoldDB" id="A0AAJ1R4Q6"/>